<accession>A0ABR6WBW0</accession>
<evidence type="ECO:0000313" key="1">
    <source>
        <dbReference type="EMBL" id="MBC3794055.1"/>
    </source>
</evidence>
<sequence>MNSSGVLTCLLTALIAGEACQTRTVAPDPAGYDYFPLQTGHYIVYDVQEQRYLPGATIPVDRTYQLKEVVGAAYTDITGQQAYRLLRYHRQADGKPWQTDSIWSARQTDSEAIRTENGLDFVNLRFPVSDRLRWNGNRYNALGNDEYEVRNSQQPYRVSDKQFSETVTVVVQEDSTLLAQDKRMDVYARALGLIYKERIRLQYCATTPTCIGQYQIDYGIRQIYRIRSSGSE</sequence>
<comment type="caution">
    <text evidence="1">The sequence shown here is derived from an EMBL/GenBank/DDBJ whole genome shotgun (WGS) entry which is preliminary data.</text>
</comment>
<evidence type="ECO:0000313" key="2">
    <source>
        <dbReference type="Proteomes" id="UP000700732"/>
    </source>
</evidence>
<reference evidence="1 2" key="1">
    <citation type="submission" date="2019-06" db="EMBL/GenBank/DDBJ databases">
        <title>Spirosoma utsteinense sp. nov. isolated from Antarctic ice-free soils.</title>
        <authorList>
            <person name="Tahon G."/>
        </authorList>
    </citation>
    <scope>NUCLEOTIDE SEQUENCE [LARGE SCALE GENOMIC DNA]</scope>
    <source>
        <strain evidence="1 2">LMG 31447</strain>
    </source>
</reference>
<proteinExistence type="predicted"/>
<organism evidence="1 2">
    <name type="scientific">Spirosoma utsteinense</name>
    <dbReference type="NCBI Taxonomy" id="2585773"/>
    <lineage>
        <taxon>Bacteria</taxon>
        <taxon>Pseudomonadati</taxon>
        <taxon>Bacteroidota</taxon>
        <taxon>Cytophagia</taxon>
        <taxon>Cytophagales</taxon>
        <taxon>Cytophagaceae</taxon>
        <taxon>Spirosoma</taxon>
    </lineage>
</organism>
<protein>
    <submittedName>
        <fullName evidence="1">Uncharacterized protein</fullName>
    </submittedName>
</protein>
<gene>
    <name evidence="1" type="ORF">FH603_4582</name>
</gene>
<dbReference type="Proteomes" id="UP000700732">
    <property type="component" value="Unassembled WGS sequence"/>
</dbReference>
<dbReference type="RefSeq" id="WP_186740086.1">
    <property type="nucleotide sequence ID" value="NZ_VFIA01000036.1"/>
</dbReference>
<name>A0ABR6WBW0_9BACT</name>
<dbReference type="EMBL" id="VFIA01000036">
    <property type="protein sequence ID" value="MBC3794055.1"/>
    <property type="molecule type" value="Genomic_DNA"/>
</dbReference>
<keyword evidence="2" id="KW-1185">Reference proteome</keyword>